<dbReference type="EMBL" id="JABBFZ010000007">
    <property type="protein sequence ID" value="NML32010.1"/>
    <property type="molecule type" value="Genomic_DNA"/>
</dbReference>
<dbReference type="AlphaFoldDB" id="A0A7X9X5Y7"/>
<dbReference type="RefSeq" id="WP_169498277.1">
    <property type="nucleotide sequence ID" value="NZ_JABBFZ010000007.1"/>
</dbReference>
<reference evidence="2 3" key="1">
    <citation type="submission" date="2020-04" db="EMBL/GenBank/DDBJ databases">
        <title>Paraburkholderia sp. G-4-1-8 isolated from soil.</title>
        <authorList>
            <person name="Dahal R.H."/>
        </authorList>
    </citation>
    <scope>NUCLEOTIDE SEQUENCE [LARGE SCALE GENOMIC DNA]</scope>
    <source>
        <strain evidence="2 3">G-4-1-8</strain>
    </source>
</reference>
<protein>
    <submittedName>
        <fullName evidence="2">Uncharacterized protein</fullName>
    </submittedName>
</protein>
<keyword evidence="1" id="KW-0472">Membrane</keyword>
<sequence length="97" mass="10951">MMKPLIKKTLTCLALTLPLTLLVAIGITGLQCVNEWLDRGDGYDFFKPLFKTFGAFGSEGHSDVIFGTLYIVSFFVSLVFVVVAWSIASYWRRKRHS</sequence>
<dbReference type="Proteomes" id="UP000583127">
    <property type="component" value="Unassembled WGS sequence"/>
</dbReference>
<proteinExistence type="predicted"/>
<evidence type="ECO:0000256" key="1">
    <source>
        <dbReference type="SAM" id="Phobius"/>
    </source>
</evidence>
<gene>
    <name evidence="2" type="ORF">HHL14_14340</name>
</gene>
<evidence type="ECO:0000313" key="3">
    <source>
        <dbReference type="Proteomes" id="UP000583127"/>
    </source>
</evidence>
<organism evidence="2 3">
    <name type="scientific">Paraburkholderia antibiotica</name>
    <dbReference type="NCBI Taxonomy" id="2728839"/>
    <lineage>
        <taxon>Bacteria</taxon>
        <taxon>Pseudomonadati</taxon>
        <taxon>Pseudomonadota</taxon>
        <taxon>Betaproteobacteria</taxon>
        <taxon>Burkholderiales</taxon>
        <taxon>Burkholderiaceae</taxon>
        <taxon>Paraburkholderia</taxon>
    </lineage>
</organism>
<accession>A0A7X9X5Y7</accession>
<feature type="transmembrane region" description="Helical" evidence="1">
    <location>
        <begin position="64"/>
        <end position="91"/>
    </location>
</feature>
<evidence type="ECO:0000313" key="2">
    <source>
        <dbReference type="EMBL" id="NML32010.1"/>
    </source>
</evidence>
<comment type="caution">
    <text evidence="2">The sequence shown here is derived from an EMBL/GenBank/DDBJ whole genome shotgun (WGS) entry which is preliminary data.</text>
</comment>
<keyword evidence="3" id="KW-1185">Reference proteome</keyword>
<keyword evidence="1" id="KW-0812">Transmembrane</keyword>
<name>A0A7X9X5Y7_9BURK</name>
<keyword evidence="1" id="KW-1133">Transmembrane helix</keyword>